<organism evidence="11 12">
    <name type="scientific">Sphaerobolus stellatus (strain SS14)</name>
    <dbReference type="NCBI Taxonomy" id="990650"/>
    <lineage>
        <taxon>Eukaryota</taxon>
        <taxon>Fungi</taxon>
        <taxon>Dikarya</taxon>
        <taxon>Basidiomycota</taxon>
        <taxon>Agaricomycotina</taxon>
        <taxon>Agaricomycetes</taxon>
        <taxon>Phallomycetidae</taxon>
        <taxon>Geastrales</taxon>
        <taxon>Sphaerobolaceae</taxon>
        <taxon>Sphaerobolus</taxon>
    </lineage>
</organism>
<accession>A0A0C9V019</accession>
<feature type="transmembrane region" description="Helical" evidence="9">
    <location>
        <begin position="417"/>
        <end position="434"/>
    </location>
</feature>
<dbReference type="OrthoDB" id="6133115at2759"/>
<dbReference type="Gene3D" id="1.20.1250.20">
    <property type="entry name" value="MFS general substrate transporter like domains"/>
    <property type="match status" value="1"/>
</dbReference>
<dbReference type="Pfam" id="PF00083">
    <property type="entry name" value="Sugar_tr"/>
    <property type="match status" value="1"/>
</dbReference>
<dbReference type="InterPro" id="IPR020846">
    <property type="entry name" value="MFS_dom"/>
</dbReference>
<dbReference type="PROSITE" id="PS50850">
    <property type="entry name" value="MFS"/>
    <property type="match status" value="1"/>
</dbReference>
<comment type="subcellular location">
    <subcellularLocation>
        <location evidence="1">Membrane</location>
        <topology evidence="1">Multi-pass membrane protein</topology>
    </subcellularLocation>
</comment>
<reference evidence="11 12" key="1">
    <citation type="submission" date="2014-06" db="EMBL/GenBank/DDBJ databases">
        <title>Evolutionary Origins and Diversification of the Mycorrhizal Mutualists.</title>
        <authorList>
            <consortium name="DOE Joint Genome Institute"/>
            <consortium name="Mycorrhizal Genomics Consortium"/>
            <person name="Kohler A."/>
            <person name="Kuo A."/>
            <person name="Nagy L.G."/>
            <person name="Floudas D."/>
            <person name="Copeland A."/>
            <person name="Barry K.W."/>
            <person name="Cichocki N."/>
            <person name="Veneault-Fourrey C."/>
            <person name="LaButti K."/>
            <person name="Lindquist E.A."/>
            <person name="Lipzen A."/>
            <person name="Lundell T."/>
            <person name="Morin E."/>
            <person name="Murat C."/>
            <person name="Riley R."/>
            <person name="Ohm R."/>
            <person name="Sun H."/>
            <person name="Tunlid A."/>
            <person name="Henrissat B."/>
            <person name="Grigoriev I.V."/>
            <person name="Hibbett D.S."/>
            <person name="Martin F."/>
        </authorList>
    </citation>
    <scope>NUCLEOTIDE SEQUENCE [LARGE SCALE GENOMIC DNA]</scope>
    <source>
        <strain evidence="11 12">SS14</strain>
    </source>
</reference>
<dbReference type="HOGENOM" id="CLU_001265_30_13_1"/>
<evidence type="ECO:0000256" key="4">
    <source>
        <dbReference type="ARBA" id="ARBA00022692"/>
    </source>
</evidence>
<feature type="transmembrane region" description="Helical" evidence="9">
    <location>
        <begin position="100"/>
        <end position="118"/>
    </location>
</feature>
<keyword evidence="12" id="KW-1185">Reference proteome</keyword>
<dbReference type="InterPro" id="IPR050360">
    <property type="entry name" value="MFS_Sugar_Transporters"/>
</dbReference>
<evidence type="ECO:0000256" key="6">
    <source>
        <dbReference type="ARBA" id="ARBA00023136"/>
    </source>
</evidence>
<dbReference type="EMBL" id="KN837194">
    <property type="protein sequence ID" value="KIJ34907.1"/>
    <property type="molecule type" value="Genomic_DNA"/>
</dbReference>
<evidence type="ECO:0000256" key="1">
    <source>
        <dbReference type="ARBA" id="ARBA00004141"/>
    </source>
</evidence>
<feature type="transmembrane region" description="Helical" evidence="9">
    <location>
        <begin position="161"/>
        <end position="181"/>
    </location>
</feature>
<gene>
    <name evidence="11" type="ORF">M422DRAFT_782652</name>
</gene>
<dbReference type="InterPro" id="IPR005828">
    <property type="entry name" value="MFS_sugar_transport-like"/>
</dbReference>
<comment type="similarity">
    <text evidence="2 8">Belongs to the major facilitator superfamily. Sugar transporter (TC 2.A.1.1) family.</text>
</comment>
<dbReference type="InterPro" id="IPR003663">
    <property type="entry name" value="Sugar/inositol_transpt"/>
</dbReference>
<comment type="catalytic activity">
    <reaction evidence="7">
        <text>myo-inositol(out) + H(+)(out) = myo-inositol(in) + H(+)(in)</text>
        <dbReference type="Rhea" id="RHEA:60364"/>
        <dbReference type="ChEBI" id="CHEBI:15378"/>
        <dbReference type="ChEBI" id="CHEBI:17268"/>
    </reaction>
</comment>
<feature type="transmembrane region" description="Helical" evidence="9">
    <location>
        <begin position="376"/>
        <end position="405"/>
    </location>
</feature>
<evidence type="ECO:0000256" key="5">
    <source>
        <dbReference type="ARBA" id="ARBA00022989"/>
    </source>
</evidence>
<dbReference type="NCBIfam" id="TIGR00879">
    <property type="entry name" value="SP"/>
    <property type="match status" value="1"/>
</dbReference>
<dbReference type="Proteomes" id="UP000054279">
    <property type="component" value="Unassembled WGS sequence"/>
</dbReference>
<feature type="transmembrane region" description="Helical" evidence="9">
    <location>
        <begin position="124"/>
        <end position="149"/>
    </location>
</feature>
<dbReference type="FunFam" id="1.20.1250.20:FF:000134">
    <property type="entry name" value="MFS sugar transporter protein"/>
    <property type="match status" value="1"/>
</dbReference>
<keyword evidence="6 9" id="KW-0472">Membrane</keyword>
<keyword evidence="5 9" id="KW-1133">Transmembrane helix</keyword>
<evidence type="ECO:0000256" key="2">
    <source>
        <dbReference type="ARBA" id="ARBA00010992"/>
    </source>
</evidence>
<dbReference type="GO" id="GO:0005351">
    <property type="term" value="F:carbohydrate:proton symporter activity"/>
    <property type="evidence" value="ECO:0007669"/>
    <property type="project" value="TreeGrafter"/>
</dbReference>
<evidence type="ECO:0000313" key="12">
    <source>
        <dbReference type="Proteomes" id="UP000054279"/>
    </source>
</evidence>
<feature type="transmembrane region" description="Helical" evidence="9">
    <location>
        <begin position="322"/>
        <end position="340"/>
    </location>
</feature>
<sequence>MHGVLSSTQTGSLRFDYVNLVEQGRPWWQNSRLVILNAWIAVLLITSSTNGEYDEWIAVSITMARGFSPSVWRKTIQNIGSLCAYPFAPYLADGYGRKKAIALGALLMCFGAIVQTAARSVDMFIGARFIIGFGLTFAATSAPLLILELSYPTQRGQVTSLYNTLWFFGSVIAAWSTFGTFRLSSSWAWRIPSALQGLPSVIQLSAIWWLPESPRYLVSKGMRTEALRTLAYYHADGNEEHPLVEYEFEEIKAALLLEKVATKHISWRSLIGTKGNRRRMRVIIAIAFFSQWSGNGLISYYLSKVLSFVHITRPEDQLLISGFLNIFNLICAVLAGLLCDRVGRRKLFLASNGSMLIFWTLLTVTLSIYTQDHSQAAAYVFVVLIYLYTCAYAIAYTPLIVSYTLEILPFALRARGFTVFNFMITLSVIFNQYINPVLLDKIGWKYYLVYVCWLAFELVFIYFYILETKGRTLEETGALFDGAETVEDITFRASVLAGLDTSRDRDGGDRKGGDRKHRPSLPELYELDNTRSECTTPSPLSSENRKSLPINFQDMPYVLEVTRPEECHVKDDYLR</sequence>
<feature type="transmembrane region" description="Helical" evidence="9">
    <location>
        <begin position="446"/>
        <end position="465"/>
    </location>
</feature>
<evidence type="ECO:0000313" key="11">
    <source>
        <dbReference type="EMBL" id="KIJ34907.1"/>
    </source>
</evidence>
<feature type="domain" description="Major facilitator superfamily (MFS) profile" evidence="10">
    <location>
        <begin position="1"/>
        <end position="469"/>
    </location>
</feature>
<proteinExistence type="inferred from homology"/>
<dbReference type="SUPFAM" id="SSF103473">
    <property type="entry name" value="MFS general substrate transporter"/>
    <property type="match status" value="1"/>
</dbReference>
<dbReference type="PANTHER" id="PTHR48022">
    <property type="entry name" value="PLASTIDIC GLUCOSE TRANSPORTER 4"/>
    <property type="match status" value="1"/>
</dbReference>
<evidence type="ECO:0000256" key="9">
    <source>
        <dbReference type="SAM" id="Phobius"/>
    </source>
</evidence>
<dbReference type="GO" id="GO:0016020">
    <property type="term" value="C:membrane"/>
    <property type="evidence" value="ECO:0007669"/>
    <property type="project" value="UniProtKB-SubCell"/>
</dbReference>
<evidence type="ECO:0000256" key="3">
    <source>
        <dbReference type="ARBA" id="ARBA00022448"/>
    </source>
</evidence>
<protein>
    <recommendedName>
        <fullName evidence="10">Major facilitator superfamily (MFS) profile domain-containing protein</fullName>
    </recommendedName>
</protein>
<name>A0A0C9V019_SPHS4</name>
<dbReference type="InterPro" id="IPR036259">
    <property type="entry name" value="MFS_trans_sf"/>
</dbReference>
<dbReference type="AlphaFoldDB" id="A0A0C9V019"/>
<evidence type="ECO:0000256" key="8">
    <source>
        <dbReference type="RuleBase" id="RU003346"/>
    </source>
</evidence>
<feature type="transmembrane region" description="Helical" evidence="9">
    <location>
        <begin position="282"/>
        <end position="302"/>
    </location>
</feature>
<evidence type="ECO:0000256" key="7">
    <source>
        <dbReference type="ARBA" id="ARBA00049119"/>
    </source>
</evidence>
<feature type="transmembrane region" description="Helical" evidence="9">
    <location>
        <begin position="347"/>
        <end position="370"/>
    </location>
</feature>
<keyword evidence="4 9" id="KW-0812">Transmembrane</keyword>
<keyword evidence="3 8" id="KW-0813">Transport</keyword>
<evidence type="ECO:0000259" key="10">
    <source>
        <dbReference type="PROSITE" id="PS50850"/>
    </source>
</evidence>
<dbReference type="PANTHER" id="PTHR48022:SF64">
    <property type="entry name" value="MAJOR FACILITATOR SUPERFAMILY (MFS) PROFILE DOMAIN-CONTAINING PROTEIN"/>
    <property type="match status" value="1"/>
</dbReference>